<reference evidence="2" key="1">
    <citation type="submission" date="2021-06" db="EMBL/GenBank/DDBJ databases">
        <authorList>
            <person name="Kallberg Y."/>
            <person name="Tangrot J."/>
            <person name="Rosling A."/>
        </authorList>
    </citation>
    <scope>NUCLEOTIDE SEQUENCE</scope>
    <source>
        <strain evidence="2">FL966</strain>
    </source>
</reference>
<gene>
    <name evidence="2" type="ORF">CPELLU_LOCUS17783</name>
</gene>
<dbReference type="SUPFAM" id="SSF55979">
    <property type="entry name" value="DNA clamp"/>
    <property type="match status" value="1"/>
</dbReference>
<dbReference type="EMBL" id="CAJVQA010031717">
    <property type="protein sequence ID" value="CAG8801935.1"/>
    <property type="molecule type" value="Genomic_DNA"/>
</dbReference>
<dbReference type="InterPro" id="IPR046938">
    <property type="entry name" value="DNA_clamp_sf"/>
</dbReference>
<protein>
    <submittedName>
        <fullName evidence="2">10510_t:CDS:1</fullName>
    </submittedName>
</protein>
<sequence>MFEATFDKAALFKHIIKATRELVTNINIKFTEYDINFTSINSLYITFISVHLDKKSFEKYIYD</sequence>
<dbReference type="OrthoDB" id="534348at2759"/>
<evidence type="ECO:0000313" key="2">
    <source>
        <dbReference type="EMBL" id="CAG8801935.1"/>
    </source>
</evidence>
<dbReference type="InterPro" id="IPR022648">
    <property type="entry name" value="Pr_cel_nuc_antig_N"/>
</dbReference>
<feature type="non-terminal residue" evidence="2">
    <location>
        <position position="63"/>
    </location>
</feature>
<evidence type="ECO:0000259" key="1">
    <source>
        <dbReference type="Pfam" id="PF00705"/>
    </source>
</evidence>
<dbReference type="Proteomes" id="UP000789759">
    <property type="component" value="Unassembled WGS sequence"/>
</dbReference>
<proteinExistence type="predicted"/>
<organism evidence="2 3">
    <name type="scientific">Cetraspora pellucida</name>
    <dbReference type="NCBI Taxonomy" id="1433469"/>
    <lineage>
        <taxon>Eukaryota</taxon>
        <taxon>Fungi</taxon>
        <taxon>Fungi incertae sedis</taxon>
        <taxon>Mucoromycota</taxon>
        <taxon>Glomeromycotina</taxon>
        <taxon>Glomeromycetes</taxon>
        <taxon>Diversisporales</taxon>
        <taxon>Gigasporaceae</taxon>
        <taxon>Cetraspora</taxon>
    </lineage>
</organism>
<dbReference type="Gene3D" id="3.70.10.10">
    <property type="match status" value="1"/>
</dbReference>
<dbReference type="Pfam" id="PF00705">
    <property type="entry name" value="PCNA_N"/>
    <property type="match status" value="1"/>
</dbReference>
<keyword evidence="3" id="KW-1185">Reference proteome</keyword>
<name>A0A9N9JXA0_9GLOM</name>
<evidence type="ECO:0000313" key="3">
    <source>
        <dbReference type="Proteomes" id="UP000789759"/>
    </source>
</evidence>
<dbReference type="GO" id="GO:0003677">
    <property type="term" value="F:DNA binding"/>
    <property type="evidence" value="ECO:0007669"/>
    <property type="project" value="InterPro"/>
</dbReference>
<comment type="caution">
    <text evidence="2">The sequence shown here is derived from an EMBL/GenBank/DDBJ whole genome shotgun (WGS) entry which is preliminary data.</text>
</comment>
<feature type="domain" description="Proliferating cell nuclear antigen PCNA N-terminal" evidence="1">
    <location>
        <begin position="1"/>
        <end position="61"/>
    </location>
</feature>
<dbReference type="AlphaFoldDB" id="A0A9N9JXA0"/>
<accession>A0A9N9JXA0</accession>
<dbReference type="GO" id="GO:0006275">
    <property type="term" value="P:regulation of DNA replication"/>
    <property type="evidence" value="ECO:0007669"/>
    <property type="project" value="InterPro"/>
</dbReference>